<evidence type="ECO:0000259" key="2">
    <source>
        <dbReference type="SMART" id="SM00180"/>
    </source>
</evidence>
<keyword evidence="1" id="KW-0732">Signal</keyword>
<comment type="caution">
    <text evidence="3">The sequence shown here is derived from an EMBL/GenBank/DDBJ whole genome shotgun (WGS) entry which is preliminary data.</text>
</comment>
<evidence type="ECO:0000256" key="1">
    <source>
        <dbReference type="SAM" id="SignalP"/>
    </source>
</evidence>
<name>A0A433QM81_9FUNG</name>
<dbReference type="Pfam" id="PF00053">
    <property type="entry name" value="EGF_laminin"/>
    <property type="match status" value="3"/>
</dbReference>
<dbReference type="AlphaFoldDB" id="A0A433QM81"/>
<dbReference type="InterPro" id="IPR002049">
    <property type="entry name" value="LE_dom"/>
</dbReference>
<evidence type="ECO:0000313" key="4">
    <source>
        <dbReference type="Proteomes" id="UP000274822"/>
    </source>
</evidence>
<evidence type="ECO:0000313" key="3">
    <source>
        <dbReference type="EMBL" id="RUS30886.1"/>
    </source>
</evidence>
<feature type="chain" id="PRO_5019087029" description="Laminin EGF-like domain-containing protein" evidence="1">
    <location>
        <begin position="32"/>
        <end position="564"/>
    </location>
</feature>
<dbReference type="Proteomes" id="UP000274822">
    <property type="component" value="Unassembled WGS sequence"/>
</dbReference>
<dbReference type="SMART" id="SM00180">
    <property type="entry name" value="EGF_Lam"/>
    <property type="match status" value="3"/>
</dbReference>
<accession>A0A433QM81</accession>
<feature type="domain" description="Laminin EGF-like" evidence="2">
    <location>
        <begin position="285"/>
        <end position="349"/>
    </location>
</feature>
<protein>
    <recommendedName>
        <fullName evidence="2">Laminin EGF-like domain-containing protein</fullName>
    </recommendedName>
</protein>
<dbReference type="CDD" id="cd00055">
    <property type="entry name" value="EGF_Lam"/>
    <property type="match status" value="3"/>
</dbReference>
<proteinExistence type="predicted"/>
<feature type="domain" description="Laminin EGF-like" evidence="2">
    <location>
        <begin position="367"/>
        <end position="404"/>
    </location>
</feature>
<feature type="domain" description="Laminin EGF-like" evidence="2">
    <location>
        <begin position="166"/>
        <end position="226"/>
    </location>
</feature>
<organism evidence="3 4">
    <name type="scientific">Jimgerdemannia flammicorona</name>
    <dbReference type="NCBI Taxonomy" id="994334"/>
    <lineage>
        <taxon>Eukaryota</taxon>
        <taxon>Fungi</taxon>
        <taxon>Fungi incertae sedis</taxon>
        <taxon>Mucoromycota</taxon>
        <taxon>Mucoromycotina</taxon>
        <taxon>Endogonomycetes</taxon>
        <taxon>Endogonales</taxon>
        <taxon>Endogonaceae</taxon>
        <taxon>Jimgerdemannia</taxon>
    </lineage>
</organism>
<dbReference type="Gene3D" id="2.10.25.10">
    <property type="entry name" value="Laminin"/>
    <property type="match status" value="2"/>
</dbReference>
<dbReference type="EMBL" id="RBNJ01003476">
    <property type="protein sequence ID" value="RUS30886.1"/>
    <property type="molecule type" value="Genomic_DNA"/>
</dbReference>
<feature type="signal peptide" evidence="1">
    <location>
        <begin position="1"/>
        <end position="31"/>
    </location>
</feature>
<sequence>MARRRGLGTRLPAALVALIVLLSFVAGPCEAQCGPNALKLCGDFVGWDKSGQMYPEFRPDLGDMPVPSRVDPGELEGAHGIEPVCARRGCRFCDTSIAFQTGTSPLNPANLANSGGAICAREFHIRLASLPPSLLRLSPVLTRYIFMCYYYYYYYYYSGGGGIKVCGCNAKGSNGTSCARADNGTTPYGQTPPLQCRCKPFVTGLKCNDCVAGMYGRGGRDFDDDCFLSQSKSPMNQLNFIVYPTQATPASPTAQVRTSPNTRSSLFNTHHRFRSPTSISPLSACPCNPIGSVPGACVSYRSASGNRTGAAACQCLDGYTGADCSECAIRYFRNVTAPAVNATGGGTSCSGGVDQWITDIIVDCAACQCSGNVQPGTTCDAESGLCNCLAEYAGTNCDQSSMNCGPVRGFVVYVSKLPWRFLAQQPQHHHLPIRGAGRGSTDPGGAHRLLPEGRQPGAFRCGPLGIQRGDLRSLLHRAARQPQLSLGEPEPDDSGIGGGVHVPLLRLQPGGVSVACSGRNASESTVPRLVRGEYRRRHRCRRARDRAGRAAKHHARQVVRAEGF</sequence>
<reference evidence="3 4" key="1">
    <citation type="journal article" date="2018" name="New Phytol.">
        <title>Phylogenomics of Endogonaceae and evolution of mycorrhizas within Mucoromycota.</title>
        <authorList>
            <person name="Chang Y."/>
            <person name="Desiro A."/>
            <person name="Na H."/>
            <person name="Sandor L."/>
            <person name="Lipzen A."/>
            <person name="Clum A."/>
            <person name="Barry K."/>
            <person name="Grigoriev I.V."/>
            <person name="Martin F.M."/>
            <person name="Stajich J.E."/>
            <person name="Smith M.E."/>
            <person name="Bonito G."/>
            <person name="Spatafora J.W."/>
        </authorList>
    </citation>
    <scope>NUCLEOTIDE SEQUENCE [LARGE SCALE GENOMIC DNA]</scope>
    <source>
        <strain evidence="3 4">AD002</strain>
    </source>
</reference>
<gene>
    <name evidence="3" type="ORF">BC938DRAFT_478819</name>
</gene>
<keyword evidence="4" id="KW-1185">Reference proteome</keyword>